<comment type="caution">
    <text evidence="7">The sequence shown here is derived from an EMBL/GenBank/DDBJ whole genome shotgun (WGS) entry which is preliminary data.</text>
</comment>
<keyword evidence="8" id="KW-1185">Reference proteome</keyword>
<proteinExistence type="predicted"/>
<dbReference type="AlphaFoldDB" id="A0A835LG98"/>
<dbReference type="GO" id="GO:0016887">
    <property type="term" value="F:ATP hydrolysis activity"/>
    <property type="evidence" value="ECO:0007669"/>
    <property type="project" value="InterPro"/>
</dbReference>
<dbReference type="GO" id="GO:0005524">
    <property type="term" value="F:ATP binding"/>
    <property type="evidence" value="ECO:0007669"/>
    <property type="project" value="InterPro"/>
</dbReference>
<dbReference type="PRINTS" id="PR00119">
    <property type="entry name" value="CATATPASE"/>
</dbReference>
<dbReference type="InterPro" id="IPR036412">
    <property type="entry name" value="HAD-like_sf"/>
</dbReference>
<keyword evidence="3 5" id="KW-1133">Transmembrane helix</keyword>
<evidence type="ECO:0000313" key="8">
    <source>
        <dbReference type="Proteomes" id="UP000631114"/>
    </source>
</evidence>
<protein>
    <recommendedName>
        <fullName evidence="6">Cation-transporting P-type ATPase C-terminal domain-containing protein</fullName>
    </recommendedName>
</protein>
<feature type="domain" description="Cation-transporting P-type ATPase C-terminal" evidence="6">
    <location>
        <begin position="160"/>
        <end position="292"/>
    </location>
</feature>
<evidence type="ECO:0000313" key="7">
    <source>
        <dbReference type="EMBL" id="KAF9593620.1"/>
    </source>
</evidence>
<dbReference type="EMBL" id="JADFTS010000008">
    <property type="protein sequence ID" value="KAF9593620.1"/>
    <property type="molecule type" value="Genomic_DNA"/>
</dbReference>
<dbReference type="Pfam" id="PF00702">
    <property type="entry name" value="Hydrolase"/>
    <property type="match status" value="1"/>
</dbReference>
<accession>A0A835LG98</accession>
<dbReference type="NCBIfam" id="TIGR01494">
    <property type="entry name" value="ATPase_P-type"/>
    <property type="match status" value="1"/>
</dbReference>
<dbReference type="GO" id="GO:0016020">
    <property type="term" value="C:membrane"/>
    <property type="evidence" value="ECO:0007669"/>
    <property type="project" value="UniProtKB-SubCell"/>
</dbReference>
<dbReference type="SUPFAM" id="SSF81665">
    <property type="entry name" value="Calcium ATPase, transmembrane domain M"/>
    <property type="match status" value="1"/>
</dbReference>
<dbReference type="Gene3D" id="3.40.50.1000">
    <property type="entry name" value="HAD superfamily/HAD-like"/>
    <property type="match status" value="1"/>
</dbReference>
<feature type="transmembrane region" description="Helical" evidence="5">
    <location>
        <begin position="237"/>
        <end position="257"/>
    </location>
</feature>
<gene>
    <name evidence="7" type="ORF">IFM89_024304</name>
</gene>
<dbReference type="Proteomes" id="UP000631114">
    <property type="component" value="Unassembled WGS sequence"/>
</dbReference>
<name>A0A835LG98_9MAGN</name>
<evidence type="ECO:0000256" key="5">
    <source>
        <dbReference type="SAM" id="Phobius"/>
    </source>
</evidence>
<evidence type="ECO:0000256" key="1">
    <source>
        <dbReference type="ARBA" id="ARBA00004141"/>
    </source>
</evidence>
<dbReference type="InterPro" id="IPR023298">
    <property type="entry name" value="ATPase_P-typ_TM_dom_sf"/>
</dbReference>
<evidence type="ECO:0000259" key="6">
    <source>
        <dbReference type="Pfam" id="PF00689"/>
    </source>
</evidence>
<comment type="subcellular location">
    <subcellularLocation>
        <location evidence="1">Membrane</location>
        <topology evidence="1">Multi-pass membrane protein</topology>
    </subcellularLocation>
</comment>
<organism evidence="7 8">
    <name type="scientific">Coptis chinensis</name>
    <dbReference type="NCBI Taxonomy" id="261450"/>
    <lineage>
        <taxon>Eukaryota</taxon>
        <taxon>Viridiplantae</taxon>
        <taxon>Streptophyta</taxon>
        <taxon>Embryophyta</taxon>
        <taxon>Tracheophyta</taxon>
        <taxon>Spermatophyta</taxon>
        <taxon>Magnoliopsida</taxon>
        <taxon>Ranunculales</taxon>
        <taxon>Ranunculaceae</taxon>
        <taxon>Coptidoideae</taxon>
        <taxon>Coptis</taxon>
    </lineage>
</organism>
<reference evidence="7 8" key="1">
    <citation type="submission" date="2020-10" db="EMBL/GenBank/DDBJ databases">
        <title>The Coptis chinensis genome and diversification of protoberbering-type alkaloids.</title>
        <authorList>
            <person name="Wang B."/>
            <person name="Shu S."/>
            <person name="Song C."/>
            <person name="Liu Y."/>
        </authorList>
    </citation>
    <scope>NUCLEOTIDE SEQUENCE [LARGE SCALE GENOMIC DNA]</scope>
    <source>
        <strain evidence="7">HL-2020</strain>
        <tissue evidence="7">Leaf</tissue>
    </source>
</reference>
<dbReference type="Gene3D" id="1.20.1110.10">
    <property type="entry name" value="Calcium-transporting ATPase, transmembrane domain"/>
    <property type="match status" value="1"/>
</dbReference>
<feature type="non-terminal residue" evidence="7">
    <location>
        <position position="1"/>
    </location>
</feature>
<dbReference type="SUPFAM" id="SSF56784">
    <property type="entry name" value="HAD-like"/>
    <property type="match status" value="1"/>
</dbReference>
<dbReference type="Gene3D" id="3.40.1110.10">
    <property type="entry name" value="Calcium-transporting ATPase, cytoplasmic domain N"/>
    <property type="match status" value="1"/>
</dbReference>
<dbReference type="OrthoDB" id="3352408at2759"/>
<dbReference type="Pfam" id="PF00689">
    <property type="entry name" value="Cation_ATPase_C"/>
    <property type="match status" value="1"/>
</dbReference>
<evidence type="ECO:0000256" key="2">
    <source>
        <dbReference type="ARBA" id="ARBA00022692"/>
    </source>
</evidence>
<dbReference type="InterPro" id="IPR006068">
    <property type="entry name" value="ATPase_P-typ_cation-transptr_C"/>
</dbReference>
<feature type="transmembrane region" description="Helical" evidence="5">
    <location>
        <begin position="160"/>
        <end position="177"/>
    </location>
</feature>
<dbReference type="InterPro" id="IPR023299">
    <property type="entry name" value="ATPase_P-typ_cyto_dom_N"/>
</dbReference>
<evidence type="ECO:0000256" key="4">
    <source>
        <dbReference type="ARBA" id="ARBA00023136"/>
    </source>
</evidence>
<evidence type="ECO:0000256" key="3">
    <source>
        <dbReference type="ARBA" id="ARBA00022989"/>
    </source>
</evidence>
<dbReference type="PANTHER" id="PTHR42861">
    <property type="entry name" value="CALCIUM-TRANSPORTING ATPASE"/>
    <property type="match status" value="1"/>
</dbReference>
<keyword evidence="4 5" id="KW-0472">Membrane</keyword>
<keyword evidence="2 5" id="KW-0812">Transmembrane</keyword>
<feature type="transmembrane region" description="Helical" evidence="5">
    <location>
        <begin position="272"/>
        <end position="292"/>
    </location>
</feature>
<sequence>CHPSNKKLLNPVNYPVIESDLVFVGVVGLRDLPHGEVHEAIDACRDAGIKVLVITGDNKSTAEAICREIRLFSEGEDLKFRSYIGKEFMALSSTLQKEILSKPGGMVFSRAEPKHKQDIVRMLKEMGEIVAMTGDGVNDPPALKLADIGIAMGITGTEVIGSYVGIATVGIFILWYTKGSFLGINLAEDGHTLGRMISFSDPYDYLSVLVAIEMFNSLNALSEDNNLVRMPPWKNPFLLLAMSVSFGLHFLILYVPFLADVFGIVSLTLKEWYLVILVSTPVVVIDEVLKLVGRSQRWRNKKDKTV</sequence>
<dbReference type="InterPro" id="IPR023214">
    <property type="entry name" value="HAD_sf"/>
</dbReference>
<dbReference type="InterPro" id="IPR001757">
    <property type="entry name" value="P_typ_ATPase"/>
</dbReference>